<comment type="caution">
    <text evidence="2">The sequence shown here is derived from an EMBL/GenBank/DDBJ whole genome shotgun (WGS) entry which is preliminary data.</text>
</comment>
<evidence type="ECO:0000256" key="1">
    <source>
        <dbReference type="SAM" id="MobiDB-lite"/>
    </source>
</evidence>
<evidence type="ECO:0000313" key="2">
    <source>
        <dbReference type="EMBL" id="MQM17141.1"/>
    </source>
</evidence>
<organism evidence="2 3">
    <name type="scientific">Colocasia esculenta</name>
    <name type="common">Wild taro</name>
    <name type="synonym">Arum esculentum</name>
    <dbReference type="NCBI Taxonomy" id="4460"/>
    <lineage>
        <taxon>Eukaryota</taxon>
        <taxon>Viridiplantae</taxon>
        <taxon>Streptophyta</taxon>
        <taxon>Embryophyta</taxon>
        <taxon>Tracheophyta</taxon>
        <taxon>Spermatophyta</taxon>
        <taxon>Magnoliopsida</taxon>
        <taxon>Liliopsida</taxon>
        <taxon>Araceae</taxon>
        <taxon>Aroideae</taxon>
        <taxon>Colocasieae</taxon>
        <taxon>Colocasia</taxon>
    </lineage>
</organism>
<gene>
    <name evidence="2" type="ORF">Taro_050110</name>
</gene>
<dbReference type="Proteomes" id="UP000652761">
    <property type="component" value="Unassembled WGS sequence"/>
</dbReference>
<reference evidence="2" key="1">
    <citation type="submission" date="2017-07" db="EMBL/GenBank/DDBJ databases">
        <title>Taro Niue Genome Assembly and Annotation.</title>
        <authorList>
            <person name="Atibalentja N."/>
            <person name="Keating K."/>
            <person name="Fields C.J."/>
        </authorList>
    </citation>
    <scope>NUCLEOTIDE SEQUENCE</scope>
    <source>
        <strain evidence="2">Niue_2</strain>
        <tissue evidence="2">Leaf</tissue>
    </source>
</reference>
<sequence length="75" mass="8000">MLQTQGKIMKNWSSSVDTRSGQCVDTSPSSVDTRGLPEHLLGKTGQAVSTLGQVVSTLETFPKHLLGCTGTVCRH</sequence>
<dbReference type="AlphaFoldDB" id="A0A843XCY3"/>
<evidence type="ECO:0000313" key="3">
    <source>
        <dbReference type="Proteomes" id="UP000652761"/>
    </source>
</evidence>
<protein>
    <submittedName>
        <fullName evidence="2">Uncharacterized protein</fullName>
    </submittedName>
</protein>
<feature type="compositionally biased region" description="Polar residues" evidence="1">
    <location>
        <begin position="1"/>
        <end position="32"/>
    </location>
</feature>
<name>A0A843XCY3_COLES</name>
<keyword evidence="3" id="KW-1185">Reference proteome</keyword>
<proteinExistence type="predicted"/>
<feature type="region of interest" description="Disordered" evidence="1">
    <location>
        <begin position="1"/>
        <end position="37"/>
    </location>
</feature>
<dbReference type="EMBL" id="NMUH01007369">
    <property type="protein sequence ID" value="MQM17141.1"/>
    <property type="molecule type" value="Genomic_DNA"/>
</dbReference>
<accession>A0A843XCY3</accession>